<name>A0A2U2P984_9SPHI</name>
<dbReference type="Proteomes" id="UP000245647">
    <property type="component" value="Unassembled WGS sequence"/>
</dbReference>
<evidence type="ECO:0000313" key="1">
    <source>
        <dbReference type="EMBL" id="PWG77956.1"/>
    </source>
</evidence>
<reference evidence="1 2" key="1">
    <citation type="submission" date="2018-04" db="EMBL/GenBank/DDBJ databases">
        <title>Pedobacter chongqingensis sp. nov., isolated from a rottenly hemp rope.</title>
        <authorList>
            <person name="Cai Y."/>
        </authorList>
    </citation>
    <scope>NUCLEOTIDE SEQUENCE [LARGE SCALE GENOMIC DNA]</scope>
    <source>
        <strain evidence="1 2">FJ4-8</strain>
    </source>
</reference>
<comment type="caution">
    <text evidence="1">The sequence shown here is derived from an EMBL/GenBank/DDBJ whole genome shotgun (WGS) entry which is preliminary data.</text>
</comment>
<evidence type="ECO:0000313" key="2">
    <source>
        <dbReference type="Proteomes" id="UP000245647"/>
    </source>
</evidence>
<gene>
    <name evidence="1" type="ORF">DDR33_24810</name>
</gene>
<dbReference type="EMBL" id="QEAS01000050">
    <property type="protein sequence ID" value="PWG77956.1"/>
    <property type="molecule type" value="Genomic_DNA"/>
</dbReference>
<keyword evidence="2" id="KW-1185">Reference proteome</keyword>
<organism evidence="1 2">
    <name type="scientific">Pararcticibacter amylolyticus</name>
    <dbReference type="NCBI Taxonomy" id="2173175"/>
    <lineage>
        <taxon>Bacteria</taxon>
        <taxon>Pseudomonadati</taxon>
        <taxon>Bacteroidota</taxon>
        <taxon>Sphingobacteriia</taxon>
        <taxon>Sphingobacteriales</taxon>
        <taxon>Sphingobacteriaceae</taxon>
        <taxon>Pararcticibacter</taxon>
    </lineage>
</organism>
<proteinExistence type="predicted"/>
<dbReference type="OrthoDB" id="799569at2"/>
<dbReference type="AlphaFoldDB" id="A0A2U2P984"/>
<dbReference type="RefSeq" id="WP_109418479.1">
    <property type="nucleotide sequence ID" value="NZ_QEAS01000050.1"/>
</dbReference>
<sequence>MAGVGYTVGAISDRIGSVLSRQALYGGSYSTTILKTPIANIHVPTGALKATGTVLKNAGRLAGIGGVLITGYQYSTGQITGTEASVDAAFGIIGFMGPIGAGVSILYFGGKFAYEYYSGDTLFDKPRER</sequence>
<protein>
    <submittedName>
        <fullName evidence="1">Uncharacterized protein</fullName>
    </submittedName>
</protein>
<accession>A0A2U2P984</accession>